<evidence type="ECO:0000256" key="2">
    <source>
        <dbReference type="ARBA" id="ARBA00022679"/>
    </source>
</evidence>
<gene>
    <name evidence="5" type="ORF">ALC53_12515</name>
</gene>
<dbReference type="InterPro" id="IPR027417">
    <property type="entry name" value="P-loop_NTPase"/>
</dbReference>
<feature type="domain" description="Sulfotransferase" evidence="4">
    <location>
        <begin position="16"/>
        <end position="272"/>
    </location>
</feature>
<dbReference type="Gene3D" id="3.40.50.300">
    <property type="entry name" value="P-loop containing nucleotide triphosphate hydrolases"/>
    <property type="match status" value="1"/>
</dbReference>
<keyword evidence="3" id="KW-0472">Membrane</keyword>
<dbReference type="Pfam" id="PF00685">
    <property type="entry name" value="Sulfotransfer_1"/>
    <property type="match status" value="1"/>
</dbReference>
<sequence>MQPDLMHFQADLKRCTTMTQELIWLVANDMNFDKAQRRYLIERFPFLEYSIIYVYIYIYIYIYTHIHTHTHTHTRARAYISIEFVRNQSSPRFVKSHMSFELLPTVVNSTCKIIYVARNPRDVVVSWYNFMKMITHFQYQDTFEQFCNNFMNDHTVWSPYWEHVKQAWAMRHRANMMFLFYENLIKDLPGNIKKIATFFNKTYSDEEIVKLEEHLKIENFRKNPMVNQPSPDTVIPSDVFIRQGTMDGWKKMFTAEIEERFNKWITDNLKDTDLSFPS</sequence>
<dbReference type="STRING" id="520822.A0A151HZ88"/>
<dbReference type="PANTHER" id="PTHR11783">
    <property type="entry name" value="SULFOTRANSFERASE SULT"/>
    <property type="match status" value="1"/>
</dbReference>
<proteinExistence type="inferred from homology"/>
<comment type="similarity">
    <text evidence="1">Belongs to the sulfotransferase 1 family.</text>
</comment>
<evidence type="ECO:0000256" key="3">
    <source>
        <dbReference type="SAM" id="Phobius"/>
    </source>
</evidence>
<keyword evidence="6" id="KW-1185">Reference proteome</keyword>
<reference evidence="5 6" key="1">
    <citation type="submission" date="2015-09" db="EMBL/GenBank/DDBJ databases">
        <title>Atta colombica WGS genome.</title>
        <authorList>
            <person name="Nygaard S."/>
            <person name="Hu H."/>
            <person name="Boomsma J."/>
            <person name="Zhang G."/>
        </authorList>
    </citation>
    <scope>NUCLEOTIDE SEQUENCE [LARGE SCALE GENOMIC DNA]</scope>
    <source>
        <strain evidence="5">Treedump-2</strain>
        <tissue evidence="5">Whole body</tissue>
    </source>
</reference>
<evidence type="ECO:0000313" key="6">
    <source>
        <dbReference type="Proteomes" id="UP000078540"/>
    </source>
</evidence>
<keyword evidence="2 5" id="KW-0808">Transferase</keyword>
<accession>A0A151HZ88</accession>
<feature type="transmembrane region" description="Helical" evidence="3">
    <location>
        <begin position="46"/>
        <end position="64"/>
    </location>
</feature>
<dbReference type="InterPro" id="IPR000863">
    <property type="entry name" value="Sulfotransferase_dom"/>
</dbReference>
<keyword evidence="3" id="KW-1133">Transmembrane helix</keyword>
<protein>
    <submittedName>
        <fullName evidence="5">Sulfotransferase 1C4</fullName>
    </submittedName>
</protein>
<evidence type="ECO:0000256" key="1">
    <source>
        <dbReference type="ARBA" id="ARBA00005771"/>
    </source>
</evidence>
<dbReference type="GO" id="GO:0008146">
    <property type="term" value="F:sulfotransferase activity"/>
    <property type="evidence" value="ECO:0007669"/>
    <property type="project" value="InterPro"/>
</dbReference>
<evidence type="ECO:0000259" key="4">
    <source>
        <dbReference type="Pfam" id="PF00685"/>
    </source>
</evidence>
<dbReference type="SUPFAM" id="SSF52540">
    <property type="entry name" value="P-loop containing nucleoside triphosphate hydrolases"/>
    <property type="match status" value="1"/>
</dbReference>
<keyword evidence="3" id="KW-0812">Transmembrane</keyword>
<dbReference type="AlphaFoldDB" id="A0A151HZ88"/>
<name>A0A151HZ88_9HYME</name>
<organism evidence="5 6">
    <name type="scientific">Atta colombica</name>
    <dbReference type="NCBI Taxonomy" id="520822"/>
    <lineage>
        <taxon>Eukaryota</taxon>
        <taxon>Metazoa</taxon>
        <taxon>Ecdysozoa</taxon>
        <taxon>Arthropoda</taxon>
        <taxon>Hexapoda</taxon>
        <taxon>Insecta</taxon>
        <taxon>Pterygota</taxon>
        <taxon>Neoptera</taxon>
        <taxon>Endopterygota</taxon>
        <taxon>Hymenoptera</taxon>
        <taxon>Apocrita</taxon>
        <taxon>Aculeata</taxon>
        <taxon>Formicoidea</taxon>
        <taxon>Formicidae</taxon>
        <taxon>Myrmicinae</taxon>
        <taxon>Atta</taxon>
    </lineage>
</organism>
<evidence type="ECO:0000313" key="5">
    <source>
        <dbReference type="EMBL" id="KYM77071.1"/>
    </source>
</evidence>
<dbReference type="Proteomes" id="UP000078540">
    <property type="component" value="Unassembled WGS sequence"/>
</dbReference>
<dbReference type="EMBL" id="KQ976707">
    <property type="protein sequence ID" value="KYM77071.1"/>
    <property type="molecule type" value="Genomic_DNA"/>
</dbReference>